<dbReference type="EMBL" id="JAIRBC010000037">
    <property type="protein sequence ID" value="MCG2462594.1"/>
    <property type="molecule type" value="Genomic_DNA"/>
</dbReference>
<evidence type="ECO:0000313" key="2">
    <source>
        <dbReference type="EMBL" id="MCG2462594.1"/>
    </source>
</evidence>
<feature type="domain" description="Glycosyltransferase 2-like" evidence="1">
    <location>
        <begin position="1"/>
        <end position="111"/>
    </location>
</feature>
<dbReference type="Gene3D" id="3.90.550.10">
    <property type="entry name" value="Spore Coat Polysaccharide Biosynthesis Protein SpsA, Chain A"/>
    <property type="match status" value="1"/>
</dbReference>
<dbReference type="CDD" id="cd00761">
    <property type="entry name" value="Glyco_tranf_GTA_type"/>
    <property type="match status" value="1"/>
</dbReference>
<dbReference type="Proteomes" id="UP001200642">
    <property type="component" value="Unassembled WGS sequence"/>
</dbReference>
<reference evidence="2" key="1">
    <citation type="submission" date="2023-02" db="EMBL/GenBank/DDBJ databases">
        <title>Genome of Flavobacteriaceae gen. nov. sp. strain F89.</title>
        <authorList>
            <person name="Wang Y."/>
        </authorList>
    </citation>
    <scope>NUCLEOTIDE SEQUENCE</scope>
    <source>
        <strain evidence="2">F89</strain>
    </source>
</reference>
<dbReference type="GO" id="GO:0016758">
    <property type="term" value="F:hexosyltransferase activity"/>
    <property type="evidence" value="ECO:0007669"/>
    <property type="project" value="UniProtKB-ARBA"/>
</dbReference>
<dbReference type="Pfam" id="PF00535">
    <property type="entry name" value="Glycos_transf_2"/>
    <property type="match status" value="1"/>
</dbReference>
<dbReference type="RefSeq" id="WP_317903729.1">
    <property type="nucleotide sequence ID" value="NZ_JAIRBC010000037.1"/>
</dbReference>
<sequence length="281" mass="32511">MTVYNREKYIAKAIESVLASTYRNWELIIVDDQSNDNSCSIAMSYAQKDTRIKVYINNENLGDYPNRNQAASYAKGKYLKYVDSDDLIYPFGLEQLVFYMEQFPMAGYGLCSLDQDDKRIFPFQLSPLETYRRHYIHKISVFHKAPLSSIIVRDVFLQEGGFSSVRHYGDSELWHRLSKKYKVVLMPGGLVWSRVTDGQEAAIRSNNPANALKTFQSAKRHIKSENCPLLGKEKEVVLKLYNQRIASVVLSAFKRHGWKKGMEMQGMSDMNLVEVIRNRFF</sequence>
<accession>A0AAE3EYN4</accession>
<evidence type="ECO:0000259" key="1">
    <source>
        <dbReference type="Pfam" id="PF00535"/>
    </source>
</evidence>
<dbReference type="PANTHER" id="PTHR22916:SF3">
    <property type="entry name" value="UDP-GLCNAC:BETAGAL BETA-1,3-N-ACETYLGLUCOSAMINYLTRANSFERASE-LIKE PROTEIN 1"/>
    <property type="match status" value="1"/>
</dbReference>
<dbReference type="SUPFAM" id="SSF53448">
    <property type="entry name" value="Nucleotide-diphospho-sugar transferases"/>
    <property type="match status" value="1"/>
</dbReference>
<proteinExistence type="predicted"/>
<gene>
    <name evidence="2" type="ORF">K8352_17665</name>
</gene>
<dbReference type="InterPro" id="IPR029044">
    <property type="entry name" value="Nucleotide-diphossugar_trans"/>
</dbReference>
<comment type="caution">
    <text evidence="2">The sequence shown here is derived from an EMBL/GenBank/DDBJ whole genome shotgun (WGS) entry which is preliminary data.</text>
</comment>
<dbReference type="AlphaFoldDB" id="A0AAE3EYN4"/>
<organism evidence="2 3">
    <name type="scientific">Cerina litoralis</name>
    <dbReference type="NCBI Taxonomy" id="2874477"/>
    <lineage>
        <taxon>Bacteria</taxon>
        <taxon>Pseudomonadati</taxon>
        <taxon>Bacteroidota</taxon>
        <taxon>Flavobacteriia</taxon>
        <taxon>Flavobacteriales</taxon>
        <taxon>Flavobacteriaceae</taxon>
        <taxon>Cerina</taxon>
    </lineage>
</organism>
<keyword evidence="3" id="KW-1185">Reference proteome</keyword>
<dbReference type="InterPro" id="IPR001173">
    <property type="entry name" value="Glyco_trans_2-like"/>
</dbReference>
<dbReference type="PANTHER" id="PTHR22916">
    <property type="entry name" value="GLYCOSYLTRANSFERASE"/>
    <property type="match status" value="1"/>
</dbReference>
<name>A0AAE3EYN4_9FLAO</name>
<evidence type="ECO:0000313" key="3">
    <source>
        <dbReference type="Proteomes" id="UP001200642"/>
    </source>
</evidence>
<protein>
    <submittedName>
        <fullName evidence="2">Glycosyltransferase family 2 protein</fullName>
    </submittedName>
</protein>